<comment type="caution">
    <text evidence="1">The sequence shown here is derived from an EMBL/GenBank/DDBJ whole genome shotgun (WGS) entry which is preliminary data.</text>
</comment>
<reference evidence="1" key="1">
    <citation type="journal article" date="2019" name="bioRxiv">
        <title>The Genome of the Zebra Mussel, Dreissena polymorpha: A Resource for Invasive Species Research.</title>
        <authorList>
            <person name="McCartney M.A."/>
            <person name="Auch B."/>
            <person name="Kono T."/>
            <person name="Mallez S."/>
            <person name="Zhang Y."/>
            <person name="Obille A."/>
            <person name="Becker A."/>
            <person name="Abrahante J.E."/>
            <person name="Garbe J."/>
            <person name="Badalamenti J.P."/>
            <person name="Herman A."/>
            <person name="Mangelson H."/>
            <person name="Liachko I."/>
            <person name="Sullivan S."/>
            <person name="Sone E.D."/>
            <person name="Koren S."/>
            <person name="Silverstein K.A.T."/>
            <person name="Beckman K.B."/>
            <person name="Gohl D.M."/>
        </authorList>
    </citation>
    <scope>NUCLEOTIDE SEQUENCE</scope>
    <source>
        <strain evidence="1">Duluth1</strain>
        <tissue evidence="1">Whole animal</tissue>
    </source>
</reference>
<evidence type="ECO:0000313" key="2">
    <source>
        <dbReference type="Proteomes" id="UP000828390"/>
    </source>
</evidence>
<sequence length="158" mass="17984">MNVTYRVITRFYYSHIKIKYPTPGGHGFRQAGTIFKLFPDTIETNLLTKFHLDQTINVASTENAPPHCGHVFQATGTIFELVQDIFNTVKKKNAPPPGDHVFQPTKTIFELVHDIVETNLLTKFHEDCTINVASIVLTRQMLTPHNALWTKSDHIRSP</sequence>
<reference evidence="1" key="2">
    <citation type="submission" date="2020-11" db="EMBL/GenBank/DDBJ databases">
        <authorList>
            <person name="McCartney M.A."/>
            <person name="Auch B."/>
            <person name="Kono T."/>
            <person name="Mallez S."/>
            <person name="Becker A."/>
            <person name="Gohl D.M."/>
            <person name="Silverstein K.A.T."/>
            <person name="Koren S."/>
            <person name="Bechman K.B."/>
            <person name="Herman A."/>
            <person name="Abrahante J.E."/>
            <person name="Garbe J."/>
        </authorList>
    </citation>
    <scope>NUCLEOTIDE SEQUENCE</scope>
    <source>
        <strain evidence="1">Duluth1</strain>
        <tissue evidence="1">Whole animal</tissue>
    </source>
</reference>
<keyword evidence="2" id="KW-1185">Reference proteome</keyword>
<protein>
    <submittedName>
        <fullName evidence="1">Uncharacterized protein</fullName>
    </submittedName>
</protein>
<gene>
    <name evidence="1" type="ORF">DPMN_182270</name>
</gene>
<dbReference type="EMBL" id="JAIWYP010000010">
    <property type="protein sequence ID" value="KAH3747838.1"/>
    <property type="molecule type" value="Genomic_DNA"/>
</dbReference>
<organism evidence="1 2">
    <name type="scientific">Dreissena polymorpha</name>
    <name type="common">Zebra mussel</name>
    <name type="synonym">Mytilus polymorpha</name>
    <dbReference type="NCBI Taxonomy" id="45954"/>
    <lineage>
        <taxon>Eukaryota</taxon>
        <taxon>Metazoa</taxon>
        <taxon>Spiralia</taxon>
        <taxon>Lophotrochozoa</taxon>
        <taxon>Mollusca</taxon>
        <taxon>Bivalvia</taxon>
        <taxon>Autobranchia</taxon>
        <taxon>Heteroconchia</taxon>
        <taxon>Euheterodonta</taxon>
        <taxon>Imparidentia</taxon>
        <taxon>Neoheterodontei</taxon>
        <taxon>Myida</taxon>
        <taxon>Dreissenoidea</taxon>
        <taxon>Dreissenidae</taxon>
        <taxon>Dreissena</taxon>
    </lineage>
</organism>
<accession>A0A9D4DFH4</accession>
<proteinExistence type="predicted"/>
<evidence type="ECO:0000313" key="1">
    <source>
        <dbReference type="EMBL" id="KAH3747838.1"/>
    </source>
</evidence>
<dbReference type="AlphaFoldDB" id="A0A9D4DFH4"/>
<name>A0A9D4DFH4_DREPO</name>
<dbReference type="Proteomes" id="UP000828390">
    <property type="component" value="Unassembled WGS sequence"/>
</dbReference>